<keyword evidence="1" id="KW-0678">Repressor</keyword>
<dbReference type="InterPro" id="IPR036390">
    <property type="entry name" value="WH_DNA-bd_sf"/>
</dbReference>
<dbReference type="Gene3D" id="3.40.50.2300">
    <property type="match status" value="2"/>
</dbReference>
<dbReference type="EMBL" id="SSOB01000018">
    <property type="protein sequence ID" value="THF77795.1"/>
    <property type="molecule type" value="Genomic_DNA"/>
</dbReference>
<evidence type="ECO:0000256" key="4">
    <source>
        <dbReference type="ARBA" id="ARBA00023163"/>
    </source>
</evidence>
<dbReference type="CDD" id="cd06267">
    <property type="entry name" value="PBP1_LacI_sugar_binding-like"/>
    <property type="match status" value="1"/>
</dbReference>
<comment type="caution">
    <text evidence="6">The sequence shown here is derived from an EMBL/GenBank/DDBJ whole genome shotgun (WGS) entry which is preliminary data.</text>
</comment>
<protein>
    <submittedName>
        <fullName evidence="6">GntR family transcriptional regulator</fullName>
    </submittedName>
</protein>
<dbReference type="PANTHER" id="PTHR30146:SF95">
    <property type="entry name" value="RIBOSE OPERON REPRESSOR"/>
    <property type="match status" value="1"/>
</dbReference>
<dbReference type="FunFam" id="1.10.10.10:FF:000079">
    <property type="entry name" value="GntR family transcriptional regulator"/>
    <property type="match status" value="1"/>
</dbReference>
<accession>A0A4S4BTG9</accession>
<dbReference type="InterPro" id="IPR000524">
    <property type="entry name" value="Tscrpt_reg_HTH_GntR"/>
</dbReference>
<dbReference type="PANTHER" id="PTHR30146">
    <property type="entry name" value="LACI-RELATED TRANSCRIPTIONAL REPRESSOR"/>
    <property type="match status" value="1"/>
</dbReference>
<dbReference type="Pfam" id="PF00392">
    <property type="entry name" value="GntR"/>
    <property type="match status" value="1"/>
</dbReference>
<evidence type="ECO:0000256" key="3">
    <source>
        <dbReference type="ARBA" id="ARBA00023125"/>
    </source>
</evidence>
<dbReference type="PROSITE" id="PS50949">
    <property type="entry name" value="HTH_GNTR"/>
    <property type="match status" value="1"/>
</dbReference>
<proteinExistence type="predicted"/>
<organism evidence="6 7">
    <name type="scientific">Cohnella fermenti</name>
    <dbReference type="NCBI Taxonomy" id="2565925"/>
    <lineage>
        <taxon>Bacteria</taxon>
        <taxon>Bacillati</taxon>
        <taxon>Bacillota</taxon>
        <taxon>Bacilli</taxon>
        <taxon>Bacillales</taxon>
        <taxon>Paenibacillaceae</taxon>
        <taxon>Cohnella</taxon>
    </lineage>
</organism>
<dbReference type="PRINTS" id="PR00035">
    <property type="entry name" value="HTHGNTR"/>
</dbReference>
<dbReference type="Proteomes" id="UP000310636">
    <property type="component" value="Unassembled WGS sequence"/>
</dbReference>
<dbReference type="InterPro" id="IPR036388">
    <property type="entry name" value="WH-like_DNA-bd_sf"/>
</dbReference>
<dbReference type="SUPFAM" id="SSF53822">
    <property type="entry name" value="Periplasmic binding protein-like I"/>
    <property type="match status" value="1"/>
</dbReference>
<dbReference type="CDD" id="cd07377">
    <property type="entry name" value="WHTH_GntR"/>
    <property type="match status" value="1"/>
</dbReference>
<reference evidence="6 7" key="1">
    <citation type="submission" date="2019-04" db="EMBL/GenBank/DDBJ databases">
        <title>Cohnella sp. nov. isolated from preserved vegetables.</title>
        <authorList>
            <person name="Lin S.-Y."/>
            <person name="Hung M.-H."/>
            <person name="Young C.-C."/>
        </authorList>
    </citation>
    <scope>NUCLEOTIDE SEQUENCE [LARGE SCALE GENOMIC DNA]</scope>
    <source>
        <strain evidence="6 7">CC-MHH1044</strain>
    </source>
</reference>
<keyword evidence="7" id="KW-1185">Reference proteome</keyword>
<keyword evidence="3" id="KW-0238">DNA-binding</keyword>
<keyword evidence="4" id="KW-0804">Transcription</keyword>
<feature type="domain" description="HTH gntR-type" evidence="5">
    <location>
        <begin position="7"/>
        <end position="75"/>
    </location>
</feature>
<dbReference type="InterPro" id="IPR046335">
    <property type="entry name" value="LacI/GalR-like_sensor"/>
</dbReference>
<gene>
    <name evidence="6" type="ORF">E6C55_15780</name>
</gene>
<sequence length="368" mass="41195">MKSNGKLPLYSQIQLNMSEKITSGEWPAHYQIPSEKEIGEQFGVSRITAKNAVMGLVNEGLLYRHRGKGTFVAERKRAEITEIVEPEPEKKKKIIGFMFHWMEVHYGAQLFAGVETALNELGYLVIYKRVASFENESQALRELLDVPVSGLIVFANSEEHFNDDIIRLALNKYPLVLVEKTMRDIRTNSVYCDTERAGALMAEYLLNKGLREIGLITYPSSFTYGVKERIFGFQAGLVNGGVKPLSEDGILTLRPNDLIMPGWAQPRETVPDSIVEFIKQRPQLNAIATVDALLARFVSLACAQLNRRDVTIVCCDEPSGYYGGIVPAAYVDQSPQELGRRSAKLLIDCIEQAAEPQTIKVDPKIIEI</sequence>
<dbReference type="GO" id="GO:0000976">
    <property type="term" value="F:transcription cis-regulatory region binding"/>
    <property type="evidence" value="ECO:0007669"/>
    <property type="project" value="TreeGrafter"/>
</dbReference>
<dbReference type="SUPFAM" id="SSF46785">
    <property type="entry name" value="Winged helix' DNA-binding domain"/>
    <property type="match status" value="1"/>
</dbReference>
<dbReference type="GO" id="GO:0003700">
    <property type="term" value="F:DNA-binding transcription factor activity"/>
    <property type="evidence" value="ECO:0007669"/>
    <property type="project" value="InterPro"/>
</dbReference>
<dbReference type="Gene3D" id="1.10.10.10">
    <property type="entry name" value="Winged helix-like DNA-binding domain superfamily/Winged helix DNA-binding domain"/>
    <property type="match status" value="1"/>
</dbReference>
<dbReference type="SMART" id="SM00345">
    <property type="entry name" value="HTH_GNTR"/>
    <property type="match status" value="1"/>
</dbReference>
<evidence type="ECO:0000256" key="2">
    <source>
        <dbReference type="ARBA" id="ARBA00023015"/>
    </source>
</evidence>
<evidence type="ECO:0000313" key="7">
    <source>
        <dbReference type="Proteomes" id="UP000310636"/>
    </source>
</evidence>
<evidence type="ECO:0000256" key="1">
    <source>
        <dbReference type="ARBA" id="ARBA00022491"/>
    </source>
</evidence>
<dbReference type="OrthoDB" id="9799482at2"/>
<dbReference type="RefSeq" id="WP_136370769.1">
    <property type="nucleotide sequence ID" value="NZ_SSOB01000018.1"/>
</dbReference>
<name>A0A4S4BTG9_9BACL</name>
<dbReference type="Pfam" id="PF13377">
    <property type="entry name" value="Peripla_BP_3"/>
    <property type="match status" value="1"/>
</dbReference>
<evidence type="ECO:0000313" key="6">
    <source>
        <dbReference type="EMBL" id="THF77795.1"/>
    </source>
</evidence>
<keyword evidence="2" id="KW-0805">Transcription regulation</keyword>
<dbReference type="AlphaFoldDB" id="A0A4S4BTG9"/>
<evidence type="ECO:0000259" key="5">
    <source>
        <dbReference type="PROSITE" id="PS50949"/>
    </source>
</evidence>
<dbReference type="InterPro" id="IPR028082">
    <property type="entry name" value="Peripla_BP_I"/>
</dbReference>